<sequence>MEYAQESLPYIVLISIGSNDSKSTSLLELLQKIEGDNYNRQTEQWKISTKYYEALVQIQEIVIDFKDLSYSMQKLDYIEKKEAFIYYFQAEEELNLDYYNIIHNIQENHQPEIGLLFFNGKPKVFKKATEALIDKLVQNFFIEYLKEDLEEYKLPIQGGDHSDKEKQKPKGGLLNGDEKVGLERLIECMHCCMWSNMKKRTINQNQVPQSLINDLQRQEQEKQEFFLKEQQKIKEKQQDDQVDLNQDDKAEAGEGQGQKQPQVINFENDENEKNIIQQLLIEEDHYIKNAPINPQQNPFFENYDLSKEEEEAESMIMLMQQIKGLREHNQVLDDEERRKQAEDMIMKISKYMQLEDDENEDEYYGEEEQEEVKK</sequence>
<evidence type="ECO:0000313" key="3">
    <source>
        <dbReference type="Proteomes" id="UP000039865"/>
    </source>
</evidence>
<feature type="region of interest" description="Disordered" evidence="1">
    <location>
        <begin position="351"/>
        <end position="374"/>
    </location>
</feature>
<feature type="region of interest" description="Disordered" evidence="1">
    <location>
        <begin position="156"/>
        <end position="175"/>
    </location>
</feature>
<keyword evidence="3" id="KW-1185">Reference proteome</keyword>
<dbReference type="EMBL" id="CCKQ01014566">
    <property type="protein sequence ID" value="CDW86347.1"/>
    <property type="molecule type" value="Genomic_DNA"/>
</dbReference>
<dbReference type="InterPro" id="IPR019341">
    <property type="entry name" value="Alpha/Gamma-adaptin-bd_p34"/>
</dbReference>
<organism evidence="2 3">
    <name type="scientific">Stylonychia lemnae</name>
    <name type="common">Ciliate</name>
    <dbReference type="NCBI Taxonomy" id="5949"/>
    <lineage>
        <taxon>Eukaryota</taxon>
        <taxon>Sar</taxon>
        <taxon>Alveolata</taxon>
        <taxon>Ciliophora</taxon>
        <taxon>Intramacronucleata</taxon>
        <taxon>Spirotrichea</taxon>
        <taxon>Stichotrichia</taxon>
        <taxon>Sporadotrichida</taxon>
        <taxon>Oxytrichidae</taxon>
        <taxon>Stylonychinae</taxon>
        <taxon>Stylonychia</taxon>
    </lineage>
</organism>
<dbReference type="PANTHER" id="PTHR14659">
    <property type="entry name" value="ALPHA- AND GAMMA-ADAPTIN-BINDING PROTEIN P34"/>
    <property type="match status" value="1"/>
</dbReference>
<dbReference type="PANTHER" id="PTHR14659:SF1">
    <property type="entry name" value="ALPHA- AND GAMMA-ADAPTIN-BINDING PROTEIN P34"/>
    <property type="match status" value="1"/>
</dbReference>
<dbReference type="AlphaFoldDB" id="A0A078AYQ8"/>
<reference evidence="2 3" key="1">
    <citation type="submission" date="2014-06" db="EMBL/GenBank/DDBJ databases">
        <authorList>
            <person name="Swart Estienne"/>
        </authorList>
    </citation>
    <scope>NUCLEOTIDE SEQUENCE [LARGE SCALE GENOMIC DNA]</scope>
    <source>
        <strain evidence="2 3">130c</strain>
    </source>
</reference>
<gene>
    <name evidence="2" type="primary">Contig7619.g8122</name>
    <name evidence="2" type="ORF">STYLEM_15441</name>
</gene>
<dbReference type="InParanoid" id="A0A078AYQ8"/>
<dbReference type="Pfam" id="PF10199">
    <property type="entry name" value="Adaptin_binding"/>
    <property type="match status" value="1"/>
</dbReference>
<protein>
    <submittedName>
        <fullName evidence="2">Uncharacterized protein</fullName>
    </submittedName>
</protein>
<feature type="compositionally biased region" description="Acidic residues" evidence="1">
    <location>
        <begin position="354"/>
        <end position="374"/>
    </location>
</feature>
<dbReference type="Proteomes" id="UP000039865">
    <property type="component" value="Unassembled WGS sequence"/>
</dbReference>
<dbReference type="Gene3D" id="3.40.50.11960">
    <property type="match status" value="1"/>
</dbReference>
<accession>A0A078AYQ8</accession>
<name>A0A078AYQ8_STYLE</name>
<evidence type="ECO:0000256" key="1">
    <source>
        <dbReference type="SAM" id="MobiDB-lite"/>
    </source>
</evidence>
<evidence type="ECO:0000313" key="2">
    <source>
        <dbReference type="EMBL" id="CDW86347.1"/>
    </source>
</evidence>
<proteinExistence type="predicted"/>